<protein>
    <submittedName>
        <fullName evidence="3">Uncharacterized protein</fullName>
    </submittedName>
</protein>
<sequence>MKQFLKDAQLSLTERPVVLIANALLGGFYGLVVTLIASDVVTFLNSSQIEEFIKDQVEQYDCTVEDNYSIYFSEICCESPIAKKALILAAKIYANSTLYPSPLSTWSIARNVCIGSLLGFAIGVDKAKELGLSNNPNRFNFSSKPHTNSSSSEELTTTRIGL</sequence>
<dbReference type="AlphaFoldDB" id="A0A222P620"/>
<evidence type="ECO:0000313" key="3">
    <source>
        <dbReference type="EMBL" id="ASQ47301.1"/>
    </source>
</evidence>
<feature type="transmembrane region" description="Helical" evidence="2">
    <location>
        <begin position="20"/>
        <end position="44"/>
    </location>
</feature>
<evidence type="ECO:0000256" key="2">
    <source>
        <dbReference type="SAM" id="Phobius"/>
    </source>
</evidence>
<dbReference type="OrthoDB" id="9901816at2"/>
<dbReference type="EMBL" id="CP016397">
    <property type="protein sequence ID" value="ASQ47301.1"/>
    <property type="molecule type" value="Genomic_DNA"/>
</dbReference>
<dbReference type="RefSeq" id="WP_094092053.1">
    <property type="nucleotide sequence ID" value="NZ_CP016397.1"/>
</dbReference>
<dbReference type="KEGG" id="lcd:clem_13875"/>
<keyword evidence="2" id="KW-0812">Transmembrane</keyword>
<organism evidence="3 4">
    <name type="scientific">Legionella clemsonensis</name>
    <dbReference type="NCBI Taxonomy" id="1867846"/>
    <lineage>
        <taxon>Bacteria</taxon>
        <taxon>Pseudomonadati</taxon>
        <taxon>Pseudomonadota</taxon>
        <taxon>Gammaproteobacteria</taxon>
        <taxon>Legionellales</taxon>
        <taxon>Legionellaceae</taxon>
        <taxon>Legionella</taxon>
    </lineage>
</organism>
<gene>
    <name evidence="3" type="ORF">clem_13875</name>
</gene>
<dbReference type="Proteomes" id="UP000201728">
    <property type="component" value="Chromosome"/>
</dbReference>
<proteinExistence type="predicted"/>
<keyword evidence="2" id="KW-1133">Transmembrane helix</keyword>
<feature type="region of interest" description="Disordered" evidence="1">
    <location>
        <begin position="141"/>
        <end position="162"/>
    </location>
</feature>
<keyword evidence="4" id="KW-1185">Reference proteome</keyword>
<name>A0A222P620_9GAMM</name>
<feature type="compositionally biased region" description="Low complexity" evidence="1">
    <location>
        <begin position="147"/>
        <end position="162"/>
    </location>
</feature>
<accession>A0A222P620</accession>
<evidence type="ECO:0000256" key="1">
    <source>
        <dbReference type="SAM" id="MobiDB-lite"/>
    </source>
</evidence>
<keyword evidence="2" id="KW-0472">Membrane</keyword>
<reference evidence="4" key="1">
    <citation type="submission" date="2016-07" db="EMBL/GenBank/DDBJ databases">
        <authorList>
            <person name="Florea S."/>
            <person name="Webb J.S."/>
            <person name="Jaromczyk J."/>
            <person name="Schardl C.L."/>
        </authorList>
    </citation>
    <scope>NUCLEOTIDE SEQUENCE [LARGE SCALE GENOMIC DNA]</scope>
    <source>
        <strain evidence="4">CDC-D5610</strain>
    </source>
</reference>
<evidence type="ECO:0000313" key="4">
    <source>
        <dbReference type="Proteomes" id="UP000201728"/>
    </source>
</evidence>